<comment type="caution">
    <text evidence="1">The sequence shown here is derived from an EMBL/GenBank/DDBJ whole genome shotgun (WGS) entry which is preliminary data.</text>
</comment>
<evidence type="ECO:0000313" key="2">
    <source>
        <dbReference type="Proteomes" id="UP000823749"/>
    </source>
</evidence>
<gene>
    <name evidence="1" type="ORF">RHGRI_013975</name>
</gene>
<dbReference type="Proteomes" id="UP000823749">
    <property type="component" value="Chromosome 5"/>
</dbReference>
<keyword evidence="2" id="KW-1185">Reference proteome</keyword>
<name>A0AAV6K7X6_9ERIC</name>
<proteinExistence type="predicted"/>
<dbReference type="AlphaFoldDB" id="A0AAV6K7X6"/>
<reference evidence="1" key="1">
    <citation type="submission" date="2020-08" db="EMBL/GenBank/DDBJ databases">
        <title>Plant Genome Project.</title>
        <authorList>
            <person name="Zhang R.-G."/>
        </authorList>
    </citation>
    <scope>NUCLEOTIDE SEQUENCE</scope>
    <source>
        <strain evidence="1">WSP0</strain>
        <tissue evidence="1">Leaf</tissue>
    </source>
</reference>
<dbReference type="EMBL" id="JACTNZ010000005">
    <property type="protein sequence ID" value="KAG5548469.1"/>
    <property type="molecule type" value="Genomic_DNA"/>
</dbReference>
<organism evidence="1 2">
    <name type="scientific">Rhododendron griersonianum</name>
    <dbReference type="NCBI Taxonomy" id="479676"/>
    <lineage>
        <taxon>Eukaryota</taxon>
        <taxon>Viridiplantae</taxon>
        <taxon>Streptophyta</taxon>
        <taxon>Embryophyta</taxon>
        <taxon>Tracheophyta</taxon>
        <taxon>Spermatophyta</taxon>
        <taxon>Magnoliopsida</taxon>
        <taxon>eudicotyledons</taxon>
        <taxon>Gunneridae</taxon>
        <taxon>Pentapetalae</taxon>
        <taxon>asterids</taxon>
        <taxon>Ericales</taxon>
        <taxon>Ericaceae</taxon>
        <taxon>Ericoideae</taxon>
        <taxon>Rhodoreae</taxon>
        <taxon>Rhododendron</taxon>
    </lineage>
</organism>
<protein>
    <submittedName>
        <fullName evidence="1">Uncharacterized protein</fullName>
    </submittedName>
</protein>
<evidence type="ECO:0000313" key="1">
    <source>
        <dbReference type="EMBL" id="KAG5548469.1"/>
    </source>
</evidence>
<accession>A0AAV6K7X6</accession>
<dbReference type="EMBL" id="JACTNZ010000005">
    <property type="protein sequence ID" value="KAG5548471.1"/>
    <property type="molecule type" value="Genomic_DNA"/>
</dbReference>
<sequence>MVSFYKLRRIAGDMYVDASTGFLSLVGSKRLWVNIGGRRNNSVSWSTICKHQLAARLAASLGACVDVKVSDKQQALLLSKL</sequence>